<dbReference type="InterPro" id="IPR020288">
    <property type="entry name" value="Sheath_initiator"/>
</dbReference>
<evidence type="ECO:0000313" key="2">
    <source>
        <dbReference type="Proteomes" id="UP000032247"/>
    </source>
</evidence>
<dbReference type="SUPFAM" id="SSF160719">
    <property type="entry name" value="gpW/gp25-like"/>
    <property type="match status" value="1"/>
</dbReference>
<evidence type="ECO:0000313" key="1">
    <source>
        <dbReference type="EMBL" id="KIU12895.1"/>
    </source>
</evidence>
<proteinExistence type="predicted"/>
<reference evidence="1 2" key="1">
    <citation type="submission" date="2014-12" db="EMBL/GenBank/DDBJ databases">
        <title>Comparative genome analysis of Bacillus coagulans HM-08, Clostridium butyricum HM-68, Bacillus subtilis HM-66 and Bacillus licheniformis BL-09.</title>
        <authorList>
            <person name="Zhang H."/>
        </authorList>
    </citation>
    <scope>NUCLEOTIDE SEQUENCE [LARGE SCALE GENOMIC DNA]</scope>
    <source>
        <strain evidence="1 2">HM-66</strain>
    </source>
</reference>
<dbReference type="PATRIC" id="fig|1423.173.peg.11"/>
<dbReference type="Proteomes" id="UP000032247">
    <property type="component" value="Unassembled WGS sequence"/>
</dbReference>
<organism evidence="1 2">
    <name type="scientific">Bacillus subtilis</name>
    <dbReference type="NCBI Taxonomy" id="1423"/>
    <lineage>
        <taxon>Bacteria</taxon>
        <taxon>Bacillati</taxon>
        <taxon>Bacillota</taxon>
        <taxon>Bacilli</taxon>
        <taxon>Bacillales</taxon>
        <taxon>Bacillaceae</taxon>
        <taxon>Bacillus</taxon>
    </lineage>
</organism>
<dbReference type="Gene3D" id="3.10.450.40">
    <property type="match status" value="1"/>
</dbReference>
<comment type="caution">
    <text evidence="1">The sequence shown here is derived from an EMBL/GenBank/DDBJ whole genome shotgun (WGS) entry which is preliminary data.</text>
</comment>
<sequence length="141" mass="16229">MALSPEIEFDDIEDDSEVIETSQTYKIDFENGRITNEMITGLEAIRQFVYLSLHTERYAYSVFSHDIGNELQDILADNETTDAYKKMEIPRLIEEALIYDDRVSSVSDFEIEKQGDSFHVSFTVETDEGKLEIEEVLGEDV</sequence>
<accession>A0A0D1KVW9</accession>
<gene>
    <name evidence="1" type="ORF">SC09_Contig17orf00009</name>
</gene>
<dbReference type="Pfam" id="PF10934">
    <property type="entry name" value="Sheath_initiator"/>
    <property type="match status" value="1"/>
</dbReference>
<protein>
    <submittedName>
        <fullName evidence="1">Uncharacterized protein</fullName>
    </submittedName>
</protein>
<dbReference type="AlphaFoldDB" id="A0A0D1KVW9"/>
<name>A0A0D1KVW9_BACIU</name>
<dbReference type="EMBL" id="JXBC01000001">
    <property type="protein sequence ID" value="KIU12895.1"/>
    <property type="molecule type" value="Genomic_DNA"/>
</dbReference>
<dbReference type="RefSeq" id="WP_017696792.1">
    <property type="nucleotide sequence ID" value="NZ_CAJNPU010000010.1"/>
</dbReference>